<sequence>MSPIRDIVNLAVQTYFQHYSTPEQSTLPTTDASLITESSKDLMVEVLENVRSLANEEITKRTTHLKRRRNQEHASIYQLPHEVFAEIILVAGSTSVNISNTRTLMSVSKYWCDTVAQCPHIWSRLDVAARLQPGKMTIIRILRGPVEVQYQRDLADLEGLLVDLATLDPSRFQALIWNGWPRTGPLCSFFRERNSNIVDLAIEGPARFTNTPHRLELSPEGRCLRRVDLRRVSIPWTSPRLSQLQILAVENLLRGEEPSVDDIYRILSSSPALQRIRLRQLQDTGPEDQAPLTIKEPLFLPLLRSV</sequence>
<dbReference type="OrthoDB" id="3211152at2759"/>
<dbReference type="AlphaFoldDB" id="A0A0C3QKP1"/>
<dbReference type="HOGENOM" id="CLU_909712_0_0_1"/>
<reference evidence="1 2" key="1">
    <citation type="submission" date="2014-04" db="EMBL/GenBank/DDBJ databases">
        <authorList>
            <consortium name="DOE Joint Genome Institute"/>
            <person name="Kuo A."/>
            <person name="Girlanda M."/>
            <person name="Perotto S."/>
            <person name="Kohler A."/>
            <person name="Nagy L.G."/>
            <person name="Floudas D."/>
            <person name="Copeland A."/>
            <person name="Barry K.W."/>
            <person name="Cichocki N."/>
            <person name="Veneault-Fourrey C."/>
            <person name="LaButti K."/>
            <person name="Lindquist E.A."/>
            <person name="Lipzen A."/>
            <person name="Lundell T."/>
            <person name="Morin E."/>
            <person name="Murat C."/>
            <person name="Sun H."/>
            <person name="Tunlid A."/>
            <person name="Henrissat B."/>
            <person name="Grigoriev I.V."/>
            <person name="Hibbett D.S."/>
            <person name="Martin F."/>
            <person name="Nordberg H.P."/>
            <person name="Cantor M.N."/>
            <person name="Hua S.X."/>
        </authorList>
    </citation>
    <scope>NUCLEOTIDE SEQUENCE [LARGE SCALE GENOMIC DNA]</scope>
    <source>
        <strain evidence="1 2">MUT 4182</strain>
    </source>
</reference>
<organism evidence="1 2">
    <name type="scientific">Tulasnella calospora MUT 4182</name>
    <dbReference type="NCBI Taxonomy" id="1051891"/>
    <lineage>
        <taxon>Eukaryota</taxon>
        <taxon>Fungi</taxon>
        <taxon>Dikarya</taxon>
        <taxon>Basidiomycota</taxon>
        <taxon>Agaricomycotina</taxon>
        <taxon>Agaricomycetes</taxon>
        <taxon>Cantharellales</taxon>
        <taxon>Tulasnellaceae</taxon>
        <taxon>Tulasnella</taxon>
    </lineage>
</organism>
<keyword evidence="2" id="KW-1185">Reference proteome</keyword>
<reference evidence="2" key="2">
    <citation type="submission" date="2015-01" db="EMBL/GenBank/DDBJ databases">
        <title>Evolutionary Origins and Diversification of the Mycorrhizal Mutualists.</title>
        <authorList>
            <consortium name="DOE Joint Genome Institute"/>
            <consortium name="Mycorrhizal Genomics Consortium"/>
            <person name="Kohler A."/>
            <person name="Kuo A."/>
            <person name="Nagy L.G."/>
            <person name="Floudas D."/>
            <person name="Copeland A."/>
            <person name="Barry K.W."/>
            <person name="Cichocki N."/>
            <person name="Veneault-Fourrey C."/>
            <person name="LaButti K."/>
            <person name="Lindquist E.A."/>
            <person name="Lipzen A."/>
            <person name="Lundell T."/>
            <person name="Morin E."/>
            <person name="Murat C."/>
            <person name="Riley R."/>
            <person name="Ohm R."/>
            <person name="Sun H."/>
            <person name="Tunlid A."/>
            <person name="Henrissat B."/>
            <person name="Grigoriev I.V."/>
            <person name="Hibbett D.S."/>
            <person name="Martin F."/>
        </authorList>
    </citation>
    <scope>NUCLEOTIDE SEQUENCE [LARGE SCALE GENOMIC DNA]</scope>
    <source>
        <strain evidence="2">MUT 4182</strain>
    </source>
</reference>
<evidence type="ECO:0008006" key="3">
    <source>
        <dbReference type="Google" id="ProtNLM"/>
    </source>
</evidence>
<evidence type="ECO:0000313" key="1">
    <source>
        <dbReference type="EMBL" id="KIO27976.1"/>
    </source>
</evidence>
<dbReference type="Proteomes" id="UP000054248">
    <property type="component" value="Unassembled WGS sequence"/>
</dbReference>
<accession>A0A0C3QKP1</accession>
<proteinExistence type="predicted"/>
<gene>
    <name evidence="1" type="ORF">M407DRAFT_22744</name>
</gene>
<protein>
    <recommendedName>
        <fullName evidence="3">F-box domain-containing protein</fullName>
    </recommendedName>
</protein>
<dbReference type="EMBL" id="KN823000">
    <property type="protein sequence ID" value="KIO27976.1"/>
    <property type="molecule type" value="Genomic_DNA"/>
</dbReference>
<name>A0A0C3QKP1_9AGAM</name>
<evidence type="ECO:0000313" key="2">
    <source>
        <dbReference type="Proteomes" id="UP000054248"/>
    </source>
</evidence>